<reference evidence="1 2" key="1">
    <citation type="submission" date="2015-01" db="EMBL/GenBank/DDBJ databases">
        <title>Vibrio sp. C94 JCM 19241 whole genome shotgun sequence.</title>
        <authorList>
            <person name="Sawabe T."/>
            <person name="Meirelles P."/>
            <person name="Feng G."/>
            <person name="Sayaka M."/>
            <person name="Hattori M."/>
            <person name="Ohkuma M."/>
        </authorList>
    </citation>
    <scope>NUCLEOTIDE SEQUENCE [LARGE SCALE GENOMIC DNA]</scope>
    <source>
        <strain evidence="2">JCM 19241</strain>
    </source>
</reference>
<organism evidence="1 2">
    <name type="scientific">Vibrio ishigakensis</name>
    <dbReference type="NCBI Taxonomy" id="1481914"/>
    <lineage>
        <taxon>Bacteria</taxon>
        <taxon>Pseudomonadati</taxon>
        <taxon>Pseudomonadota</taxon>
        <taxon>Gammaproteobacteria</taxon>
        <taxon>Vibrionales</taxon>
        <taxon>Vibrionaceae</taxon>
        <taxon>Vibrio</taxon>
    </lineage>
</organism>
<comment type="caution">
    <text evidence="1">The sequence shown here is derived from an EMBL/GenBank/DDBJ whole genome shotgun (WGS) entry which is preliminary data.</text>
</comment>
<accession>A0A0B8Q985</accession>
<dbReference type="Pfam" id="PF11376">
    <property type="entry name" value="DUF3179"/>
    <property type="match status" value="1"/>
</dbReference>
<evidence type="ECO:0008006" key="3">
    <source>
        <dbReference type="Google" id="ProtNLM"/>
    </source>
</evidence>
<dbReference type="AlphaFoldDB" id="A0A0B8Q985"/>
<sequence length="315" mass="35159">MPGLLRILILLIVIPFSVTAKSLNGFDLSNATVPLELILSGGPPKDGIPALTDPKMLKGKEATYLKSDDVILGLVIAGEARAYPLRILNWHEIVNDKIAGGRYLVSYCPLCGSGMAFKAEPKSFSKRSLNFGVSGLLYSSDVLMYDRETESLWSQIHGEAVSGKLVGTSLEQIPMSLDLWGNWMARNPDTLVLSTDTGFRRDYSRDPYAGYAKTPAIYFPVANQAPKAYHPKEMVLGLKGKVSQVAFPFKEIERLGESEFKYQFEGKQYLIHWDENTRSAWISNSNGETVPSTLLYWFAWYAFYPETEIFKASQS</sequence>
<dbReference type="Proteomes" id="UP000031666">
    <property type="component" value="Unassembled WGS sequence"/>
</dbReference>
<dbReference type="EMBL" id="BBSC01000003">
    <property type="protein sequence ID" value="GAM75181.1"/>
    <property type="molecule type" value="Genomic_DNA"/>
</dbReference>
<protein>
    <recommendedName>
        <fullName evidence="3">DUF3179 domain-containing protein</fullName>
    </recommendedName>
</protein>
<evidence type="ECO:0000313" key="2">
    <source>
        <dbReference type="Proteomes" id="UP000031666"/>
    </source>
</evidence>
<dbReference type="STRING" id="1481914.JCM19241_1524"/>
<reference evidence="1 2" key="2">
    <citation type="submission" date="2015-01" db="EMBL/GenBank/DDBJ databases">
        <authorList>
            <consortium name="NBRP consortium"/>
            <person name="Sawabe T."/>
            <person name="Meirelles P."/>
            <person name="Feng G."/>
            <person name="Sayaka M."/>
            <person name="Hattori M."/>
            <person name="Ohkuma M."/>
        </authorList>
    </citation>
    <scope>NUCLEOTIDE SEQUENCE [LARGE SCALE GENOMIC DNA]</scope>
    <source>
        <strain evidence="2">JCM 19241</strain>
    </source>
</reference>
<evidence type="ECO:0000313" key="1">
    <source>
        <dbReference type="EMBL" id="GAM75181.1"/>
    </source>
</evidence>
<gene>
    <name evidence="1" type="ORF">JCM19241_1524</name>
</gene>
<dbReference type="InterPro" id="IPR021516">
    <property type="entry name" value="DUF3179"/>
</dbReference>
<name>A0A0B8Q985_9VIBR</name>
<proteinExistence type="predicted"/>